<dbReference type="EMBL" id="CAEZYR010000067">
    <property type="protein sequence ID" value="CAB4751709.1"/>
    <property type="molecule type" value="Genomic_DNA"/>
</dbReference>
<dbReference type="SUPFAM" id="SSF54826">
    <property type="entry name" value="Enolase N-terminal domain-like"/>
    <property type="match status" value="1"/>
</dbReference>
<gene>
    <name evidence="7" type="ORF">UFOPK2754_01845</name>
    <name evidence="8" type="ORF">UFOPK3139_00716</name>
    <name evidence="9" type="ORF">UFOPK3543_01212</name>
    <name evidence="10" type="ORF">UFOPK3967_01372</name>
</gene>
<dbReference type="InterPro" id="IPR013341">
    <property type="entry name" value="Mandelate_racemase_N_dom"/>
</dbReference>
<dbReference type="Gene3D" id="3.20.20.120">
    <property type="entry name" value="Enolase-like C-terminal domain"/>
    <property type="match status" value="1"/>
</dbReference>
<dbReference type="GO" id="GO:0009234">
    <property type="term" value="P:menaquinone biosynthetic process"/>
    <property type="evidence" value="ECO:0007669"/>
    <property type="project" value="InterPro"/>
</dbReference>
<dbReference type="InterPro" id="IPR013342">
    <property type="entry name" value="Mandelate_racemase_C"/>
</dbReference>
<dbReference type="Pfam" id="PF02746">
    <property type="entry name" value="MR_MLE_N"/>
    <property type="match status" value="1"/>
</dbReference>
<dbReference type="SFLD" id="SFLDS00001">
    <property type="entry name" value="Enolase"/>
    <property type="match status" value="1"/>
</dbReference>
<evidence type="ECO:0000256" key="5">
    <source>
        <dbReference type="ARBA" id="ARBA00029491"/>
    </source>
</evidence>
<keyword evidence="2" id="KW-0479">Metal-binding</keyword>
<evidence type="ECO:0000256" key="4">
    <source>
        <dbReference type="ARBA" id="ARBA00023239"/>
    </source>
</evidence>
<sequence length="362" mass="37462">MDLERVELLHVRLPLVRPFVSARGTTSHKDALLVHIRAADGAEGWGECAAEIAPTYAAEFVAAAWLAIVDHLLPRARRGESLDAVRGNHMAKAALEMAVLDATGRRDGHSLAAMLGGRPGAALPVGVVVEMDDDVTAVAERAAAHAAEGYTRVKVKVSPGHDRAVVAEVRAAVGEGVAVWADANGSYSLADHADLVNLDVDLLEQPFAAGDLVDHAAYLAATSGAAWPTHVSLDESIDSLHGARAAIALRAAHSLVIKPGRVGGLRAAVAIHSAAQAAGVDVWCGGMLETGIGRAANLAVASLPGFTRPGDLSASNRYFVRDLTEPFVLGPGGTLTVPVDAGLGVTIDVDFLRACVVRSVVL</sequence>
<dbReference type="SMART" id="SM00922">
    <property type="entry name" value="MR_MLE"/>
    <property type="match status" value="1"/>
</dbReference>
<dbReference type="SUPFAM" id="SSF51604">
    <property type="entry name" value="Enolase C-terminal domain-like"/>
    <property type="match status" value="1"/>
</dbReference>
<comment type="cofactor">
    <cofactor evidence="1">
        <name>a divalent metal cation</name>
        <dbReference type="ChEBI" id="CHEBI:60240"/>
    </cofactor>
</comment>
<proteinExistence type="predicted"/>
<protein>
    <recommendedName>
        <fullName evidence="5">o-succinylbenzoate synthase</fullName>
        <ecNumber evidence="5">4.2.1.113</ecNumber>
    </recommendedName>
</protein>
<dbReference type="GO" id="GO:0016854">
    <property type="term" value="F:racemase and epimerase activity"/>
    <property type="evidence" value="ECO:0007669"/>
    <property type="project" value="UniProtKB-ARBA"/>
</dbReference>
<feature type="domain" description="Mandelate racemase/muconate lactonizing enzyme C-terminal" evidence="6">
    <location>
        <begin position="135"/>
        <end position="225"/>
    </location>
</feature>
<dbReference type="EMBL" id="CAFABA010000019">
    <property type="protein sequence ID" value="CAB4821147.1"/>
    <property type="molecule type" value="Genomic_DNA"/>
</dbReference>
<dbReference type="PANTHER" id="PTHR48073">
    <property type="entry name" value="O-SUCCINYLBENZOATE SYNTHASE-RELATED"/>
    <property type="match status" value="1"/>
</dbReference>
<dbReference type="EC" id="4.2.1.113" evidence="5"/>
<evidence type="ECO:0000313" key="8">
    <source>
        <dbReference type="EMBL" id="CAB4821147.1"/>
    </source>
</evidence>
<dbReference type="InterPro" id="IPR029065">
    <property type="entry name" value="Enolase_C-like"/>
</dbReference>
<accession>A0A6J6ZS55</accession>
<dbReference type="SFLD" id="SFLDF00009">
    <property type="entry name" value="o-succinylbenzoate_synthase"/>
    <property type="match status" value="1"/>
</dbReference>
<keyword evidence="3" id="KW-0460">Magnesium</keyword>
<dbReference type="GO" id="GO:0046872">
    <property type="term" value="F:metal ion binding"/>
    <property type="evidence" value="ECO:0007669"/>
    <property type="project" value="UniProtKB-KW"/>
</dbReference>
<evidence type="ECO:0000256" key="3">
    <source>
        <dbReference type="ARBA" id="ARBA00022842"/>
    </source>
</evidence>
<dbReference type="InterPro" id="IPR029017">
    <property type="entry name" value="Enolase-like_N"/>
</dbReference>
<dbReference type="SFLD" id="SFLDG00180">
    <property type="entry name" value="muconate_cycloisomerase"/>
    <property type="match status" value="1"/>
</dbReference>
<dbReference type="AlphaFoldDB" id="A0A6J6ZS55"/>
<dbReference type="InterPro" id="IPR010197">
    <property type="entry name" value="OSBS/NAAAR"/>
</dbReference>
<dbReference type="EMBL" id="CAFBMH010000036">
    <property type="protein sequence ID" value="CAB4906974.1"/>
    <property type="molecule type" value="Genomic_DNA"/>
</dbReference>
<dbReference type="GO" id="GO:0043748">
    <property type="term" value="F:O-succinylbenzoate synthase activity"/>
    <property type="evidence" value="ECO:0007669"/>
    <property type="project" value="UniProtKB-EC"/>
</dbReference>
<dbReference type="Pfam" id="PF13378">
    <property type="entry name" value="MR_MLE_C"/>
    <property type="match status" value="1"/>
</dbReference>
<keyword evidence="4" id="KW-0456">Lyase</keyword>
<reference evidence="8" key="1">
    <citation type="submission" date="2020-05" db="EMBL/GenBank/DDBJ databases">
        <authorList>
            <person name="Chiriac C."/>
            <person name="Salcher M."/>
            <person name="Ghai R."/>
            <person name="Kavagutti S V."/>
        </authorList>
    </citation>
    <scope>NUCLEOTIDE SEQUENCE</scope>
</reference>
<evidence type="ECO:0000256" key="1">
    <source>
        <dbReference type="ARBA" id="ARBA00001968"/>
    </source>
</evidence>
<evidence type="ECO:0000313" key="7">
    <source>
        <dbReference type="EMBL" id="CAB4751709.1"/>
    </source>
</evidence>
<dbReference type="PANTHER" id="PTHR48073:SF5">
    <property type="entry name" value="O-SUCCINYLBENZOATE SYNTHASE"/>
    <property type="match status" value="1"/>
</dbReference>
<evidence type="ECO:0000259" key="6">
    <source>
        <dbReference type="SMART" id="SM00922"/>
    </source>
</evidence>
<dbReference type="InterPro" id="IPR036849">
    <property type="entry name" value="Enolase-like_C_sf"/>
</dbReference>
<dbReference type="EMBL" id="CAFBOS010000075">
    <property type="protein sequence ID" value="CAB4996632.1"/>
    <property type="molecule type" value="Genomic_DNA"/>
</dbReference>
<evidence type="ECO:0000256" key="2">
    <source>
        <dbReference type="ARBA" id="ARBA00022723"/>
    </source>
</evidence>
<name>A0A6J6ZS55_9ZZZZ</name>
<evidence type="ECO:0000313" key="10">
    <source>
        <dbReference type="EMBL" id="CAB4996632.1"/>
    </source>
</evidence>
<dbReference type="NCBIfam" id="TIGR01928">
    <property type="entry name" value="menC_lowGC_arch"/>
    <property type="match status" value="1"/>
</dbReference>
<organism evidence="8">
    <name type="scientific">freshwater metagenome</name>
    <dbReference type="NCBI Taxonomy" id="449393"/>
    <lineage>
        <taxon>unclassified sequences</taxon>
        <taxon>metagenomes</taxon>
        <taxon>ecological metagenomes</taxon>
    </lineage>
</organism>
<evidence type="ECO:0000313" key="9">
    <source>
        <dbReference type="EMBL" id="CAB4906974.1"/>
    </source>
</evidence>
<dbReference type="Gene3D" id="3.30.390.10">
    <property type="entry name" value="Enolase-like, N-terminal domain"/>
    <property type="match status" value="1"/>
</dbReference>